<dbReference type="InterPro" id="IPR032819">
    <property type="entry name" value="TruB_C"/>
</dbReference>
<dbReference type="PANTHER" id="PTHR13767">
    <property type="entry name" value="TRNA-PSEUDOURIDINE SYNTHASE"/>
    <property type="match status" value="1"/>
</dbReference>
<evidence type="ECO:0000256" key="2">
    <source>
        <dbReference type="ARBA" id="ARBA00005642"/>
    </source>
</evidence>
<feature type="domain" description="tRNA pseudouridylate synthase B C-terminal" evidence="7">
    <location>
        <begin position="181"/>
        <end position="232"/>
    </location>
</feature>
<gene>
    <name evidence="5 8" type="primary">truB</name>
    <name evidence="8" type="ORF">C6Y45_04670</name>
</gene>
<accession>A0A2T4U8A4</accession>
<evidence type="ECO:0000313" key="8">
    <source>
        <dbReference type="EMBL" id="PTL39616.1"/>
    </source>
</evidence>
<evidence type="ECO:0000259" key="6">
    <source>
        <dbReference type="Pfam" id="PF01509"/>
    </source>
</evidence>
<keyword evidence="9" id="KW-1185">Reference proteome</keyword>
<dbReference type="Pfam" id="PF01509">
    <property type="entry name" value="TruB_N"/>
    <property type="match status" value="1"/>
</dbReference>
<organism evidence="8 9">
    <name type="scientific">Alkalicoccus saliphilus</name>
    <dbReference type="NCBI Taxonomy" id="200989"/>
    <lineage>
        <taxon>Bacteria</taxon>
        <taxon>Bacillati</taxon>
        <taxon>Bacillota</taxon>
        <taxon>Bacilli</taxon>
        <taxon>Bacillales</taxon>
        <taxon>Bacillaceae</taxon>
        <taxon>Alkalicoccus</taxon>
    </lineage>
</organism>
<dbReference type="RefSeq" id="WP_107583873.1">
    <property type="nucleotide sequence ID" value="NZ_PZJJ01000005.1"/>
</dbReference>
<dbReference type="GO" id="GO:0031119">
    <property type="term" value="P:tRNA pseudouridine synthesis"/>
    <property type="evidence" value="ECO:0007669"/>
    <property type="project" value="UniProtKB-UniRule"/>
</dbReference>
<dbReference type="InterPro" id="IPR002501">
    <property type="entry name" value="PsdUridine_synth_N"/>
</dbReference>
<dbReference type="FunFam" id="3.30.2350.10:FF:000011">
    <property type="entry name" value="tRNA pseudouridine synthase B"/>
    <property type="match status" value="1"/>
</dbReference>
<dbReference type="EC" id="5.4.99.25" evidence="5"/>
<dbReference type="SUPFAM" id="SSF55120">
    <property type="entry name" value="Pseudouridine synthase"/>
    <property type="match status" value="1"/>
</dbReference>
<proteinExistence type="inferred from homology"/>
<evidence type="ECO:0000256" key="4">
    <source>
        <dbReference type="ARBA" id="ARBA00023235"/>
    </source>
</evidence>
<dbReference type="Gene3D" id="3.30.2350.10">
    <property type="entry name" value="Pseudouridine synthase"/>
    <property type="match status" value="1"/>
</dbReference>
<evidence type="ECO:0000259" key="7">
    <source>
        <dbReference type="Pfam" id="PF16198"/>
    </source>
</evidence>
<dbReference type="CDD" id="cd02573">
    <property type="entry name" value="PseudoU_synth_EcTruB"/>
    <property type="match status" value="1"/>
</dbReference>
<evidence type="ECO:0000313" key="9">
    <source>
        <dbReference type="Proteomes" id="UP000240509"/>
    </source>
</evidence>
<comment type="catalytic activity">
    <reaction evidence="1 5">
        <text>uridine(55) in tRNA = pseudouridine(55) in tRNA</text>
        <dbReference type="Rhea" id="RHEA:42532"/>
        <dbReference type="Rhea" id="RHEA-COMP:10101"/>
        <dbReference type="Rhea" id="RHEA-COMP:10102"/>
        <dbReference type="ChEBI" id="CHEBI:65314"/>
        <dbReference type="ChEBI" id="CHEBI:65315"/>
        <dbReference type="EC" id="5.4.99.25"/>
    </reaction>
</comment>
<keyword evidence="4 5" id="KW-0413">Isomerase</keyword>
<feature type="active site" description="Nucleophile" evidence="5">
    <location>
        <position position="41"/>
    </location>
</feature>
<dbReference type="AlphaFoldDB" id="A0A2T4U8A4"/>
<dbReference type="InterPro" id="IPR020103">
    <property type="entry name" value="PsdUridine_synth_cat_dom_sf"/>
</dbReference>
<dbReference type="GO" id="GO:0160148">
    <property type="term" value="F:tRNA pseudouridine(55) synthase activity"/>
    <property type="evidence" value="ECO:0007669"/>
    <property type="project" value="UniProtKB-EC"/>
</dbReference>
<protein>
    <recommendedName>
        <fullName evidence="5">tRNA pseudouridine synthase B</fullName>
        <ecNumber evidence="5">5.4.99.25</ecNumber>
    </recommendedName>
    <alternativeName>
        <fullName evidence="5">tRNA pseudouridine(55) synthase</fullName>
        <shortName evidence="5">Psi55 synthase</shortName>
    </alternativeName>
    <alternativeName>
        <fullName evidence="5">tRNA pseudouridylate synthase</fullName>
    </alternativeName>
    <alternativeName>
        <fullName evidence="5">tRNA-uridine isomerase</fullName>
    </alternativeName>
</protein>
<dbReference type="Proteomes" id="UP000240509">
    <property type="component" value="Unassembled WGS sequence"/>
</dbReference>
<dbReference type="HAMAP" id="MF_01080">
    <property type="entry name" value="TruB_bact"/>
    <property type="match status" value="1"/>
</dbReference>
<sequence length="305" mass="34130">MDTTGGIVPLWKPRGMTSFDAVKRIRTIYGTKRAGHTGTLDPDVEGVLPICLERATKLVEYLTADKKVYEGEVTIGFSTDTEDAGGKVIKTTPIQKAISENEADDVLLRLTGRIKQVPPMYSAVKIKGKKLYEYAREGIEIERPEREVTIYKLERLTAVKNTEDTASFSFRAECSKGTYIRTLAVEIGARLGYEAHMSSLIRTSSGSFRGESCVTLEELEKMDDPEKALLTVEEAVKHIPSITVAREDELKVLQGAILPLPDVQKIADAPYFGLYNRKHELLALYKKDEKRAGKMKPEKMIRIMN</sequence>
<dbReference type="NCBIfam" id="TIGR00431">
    <property type="entry name" value="TruB"/>
    <property type="match status" value="1"/>
</dbReference>
<feature type="domain" description="Pseudouridine synthase II N-terminal" evidence="6">
    <location>
        <begin position="26"/>
        <end position="180"/>
    </location>
</feature>
<evidence type="ECO:0000256" key="5">
    <source>
        <dbReference type="HAMAP-Rule" id="MF_01080"/>
    </source>
</evidence>
<keyword evidence="3 5" id="KW-0819">tRNA processing</keyword>
<evidence type="ECO:0000256" key="1">
    <source>
        <dbReference type="ARBA" id="ARBA00000385"/>
    </source>
</evidence>
<dbReference type="PANTHER" id="PTHR13767:SF2">
    <property type="entry name" value="PSEUDOURIDYLATE SYNTHASE TRUB1"/>
    <property type="match status" value="1"/>
</dbReference>
<dbReference type="InterPro" id="IPR014780">
    <property type="entry name" value="tRNA_psdUridine_synth_TruB"/>
</dbReference>
<dbReference type="GO" id="GO:0003723">
    <property type="term" value="F:RNA binding"/>
    <property type="evidence" value="ECO:0007669"/>
    <property type="project" value="InterPro"/>
</dbReference>
<evidence type="ECO:0000256" key="3">
    <source>
        <dbReference type="ARBA" id="ARBA00022694"/>
    </source>
</evidence>
<dbReference type="EMBL" id="PZJJ01000005">
    <property type="protein sequence ID" value="PTL39616.1"/>
    <property type="molecule type" value="Genomic_DNA"/>
</dbReference>
<reference evidence="8 9" key="1">
    <citation type="submission" date="2018-03" db="EMBL/GenBank/DDBJ databases">
        <title>Alkalicoccus saliphilus sp. nov., isolated from a mineral pool.</title>
        <authorList>
            <person name="Zhao B."/>
        </authorList>
    </citation>
    <scope>NUCLEOTIDE SEQUENCE [LARGE SCALE GENOMIC DNA]</scope>
    <source>
        <strain evidence="8 9">6AG</strain>
    </source>
</reference>
<name>A0A2T4U8A4_9BACI</name>
<comment type="similarity">
    <text evidence="2 5">Belongs to the pseudouridine synthase TruB family. Type 1 subfamily.</text>
</comment>
<dbReference type="GO" id="GO:1990481">
    <property type="term" value="P:mRNA pseudouridine synthesis"/>
    <property type="evidence" value="ECO:0007669"/>
    <property type="project" value="TreeGrafter"/>
</dbReference>
<comment type="function">
    <text evidence="5">Responsible for synthesis of pseudouridine from uracil-55 in the psi GC loop of transfer RNAs.</text>
</comment>
<comment type="caution">
    <text evidence="8">The sequence shown here is derived from an EMBL/GenBank/DDBJ whole genome shotgun (WGS) entry which is preliminary data.</text>
</comment>
<dbReference type="Pfam" id="PF16198">
    <property type="entry name" value="TruB_C_2"/>
    <property type="match status" value="1"/>
</dbReference>
<dbReference type="OrthoDB" id="9802309at2"/>